<name>A0ABY4REA6_9BACL</name>
<keyword evidence="3" id="KW-1185">Reference proteome</keyword>
<proteinExistence type="predicted"/>
<dbReference type="InterPro" id="IPR011009">
    <property type="entry name" value="Kinase-like_dom_sf"/>
</dbReference>
<reference evidence="2" key="2">
    <citation type="journal article" date="2021" name="J Anim Sci Technol">
        <title>Complete genome sequence of Paenibacillus konkukensis sp. nov. SK3146 as a potential probiotic strain.</title>
        <authorList>
            <person name="Jung H.I."/>
            <person name="Park S."/>
            <person name="Niu K.M."/>
            <person name="Lee S.W."/>
            <person name="Kothari D."/>
            <person name="Yi K.J."/>
            <person name="Kim S.K."/>
        </authorList>
    </citation>
    <scope>NUCLEOTIDE SEQUENCE</scope>
    <source>
        <strain evidence="2">SK3146</strain>
    </source>
</reference>
<dbReference type="EMBL" id="CP027059">
    <property type="protein sequence ID" value="UQZ80928.1"/>
    <property type="molecule type" value="Genomic_DNA"/>
</dbReference>
<organism evidence="2 3">
    <name type="scientific">Paenibacillus konkukensis</name>
    <dbReference type="NCBI Taxonomy" id="2020716"/>
    <lineage>
        <taxon>Bacteria</taxon>
        <taxon>Bacillati</taxon>
        <taxon>Bacillota</taxon>
        <taxon>Bacilli</taxon>
        <taxon>Bacillales</taxon>
        <taxon>Paenibacillaceae</taxon>
        <taxon>Paenibacillus</taxon>
    </lineage>
</organism>
<evidence type="ECO:0000313" key="3">
    <source>
        <dbReference type="Proteomes" id="UP001057134"/>
    </source>
</evidence>
<accession>A0ABY4REA6</accession>
<evidence type="ECO:0000259" key="1">
    <source>
        <dbReference type="Pfam" id="PF01636"/>
    </source>
</evidence>
<dbReference type="Pfam" id="PF01636">
    <property type="entry name" value="APH"/>
    <property type="match status" value="1"/>
</dbReference>
<feature type="domain" description="Aminoglycoside phosphotransferase" evidence="1">
    <location>
        <begin position="40"/>
        <end position="246"/>
    </location>
</feature>
<evidence type="ECO:0000313" key="2">
    <source>
        <dbReference type="EMBL" id="UQZ80928.1"/>
    </source>
</evidence>
<dbReference type="SUPFAM" id="SSF56112">
    <property type="entry name" value="Protein kinase-like (PK-like)"/>
    <property type="match status" value="1"/>
</dbReference>
<sequence>MRKDKDRDIAADPVLSNEIVLGLVQKHVPEAREVRQVDETGNRARTYMIDEDIVLKTQRPSKIRPQTSLHKEVFFLLQLQADERIRVPRVLGYGTEDGVEYTVMTRMPGVAARWLDLQGEERSRVMRDLGQMLRYIHQLDQAPFKESPFFQGSLRETDIKSSIEQQLAAAVERLGDRPPGWTLTITVEQAAGQILDSLPSHAETVALHANPGPSHTFVYPESKAFSGLIDFGDAYISHPAFDLVSWGSSEDQRHIFEGYTLEVPASGEFRAVWRAAAMLRLLRSAGRNGAAAFHEDLTHWLSQR</sequence>
<gene>
    <name evidence="2" type="ORF">SK3146_00084</name>
</gene>
<protein>
    <submittedName>
        <fullName evidence="2">Phosphotransferase enzyme family protein</fullName>
    </submittedName>
</protein>
<dbReference type="PANTHER" id="PTHR21310">
    <property type="entry name" value="AMINOGLYCOSIDE PHOSPHOTRANSFERASE-RELATED-RELATED"/>
    <property type="match status" value="1"/>
</dbReference>
<dbReference type="InterPro" id="IPR002575">
    <property type="entry name" value="Aminoglycoside_PTrfase"/>
</dbReference>
<dbReference type="PANTHER" id="PTHR21310:SF15">
    <property type="entry name" value="AMINOGLYCOSIDE PHOSPHOTRANSFERASE DOMAIN-CONTAINING PROTEIN"/>
    <property type="match status" value="1"/>
</dbReference>
<dbReference type="RefSeq" id="WP_249863203.1">
    <property type="nucleotide sequence ID" value="NZ_CP027059.1"/>
</dbReference>
<dbReference type="Proteomes" id="UP001057134">
    <property type="component" value="Chromosome"/>
</dbReference>
<dbReference type="Gene3D" id="3.90.1200.10">
    <property type="match status" value="1"/>
</dbReference>
<dbReference type="InterPro" id="IPR051678">
    <property type="entry name" value="AGP_Transferase"/>
</dbReference>
<reference evidence="2" key="1">
    <citation type="submission" date="2018-02" db="EMBL/GenBank/DDBJ databases">
        <authorList>
            <person name="Kim S.-K."/>
            <person name="Jung H.-I."/>
            <person name="Lee S.-W."/>
        </authorList>
    </citation>
    <scope>NUCLEOTIDE SEQUENCE</scope>
    <source>
        <strain evidence="2">SK3146</strain>
    </source>
</reference>